<evidence type="ECO:0000313" key="1">
    <source>
        <dbReference type="EMBL" id="KWW21862.1"/>
    </source>
</evidence>
<dbReference type="EMBL" id="LNNH01000010">
    <property type="protein sequence ID" value="KWW21862.1"/>
    <property type="molecule type" value="Genomic_DNA"/>
</dbReference>
<keyword evidence="2" id="KW-1185">Reference proteome</keyword>
<dbReference type="Proteomes" id="UP000064189">
    <property type="component" value="Unassembled WGS sequence"/>
</dbReference>
<dbReference type="NCBIfam" id="TIGR03693">
    <property type="entry name" value="ocin_ThiF_like"/>
    <property type="match status" value="1"/>
</dbReference>
<name>A0A109N1P0_9BACI</name>
<dbReference type="AlphaFoldDB" id="A0A109N1P0"/>
<sequence length="649" mass="71315">MVKLTPSMRLKVKRDTFFFPEPNKGVYFRNNISSFTMEGSTIVQWIEKLLPMFNGNHSLRELTDGLPGPYRSRVMEIAEVLYRNGFVRDVSQDSPHQLSDQVLKNHASQIEFLESFGDSGASRFEAYRKGKALAIGSGPLFLSLVSSLLESGLPKFHVLITDTVQTNRERLKEIVAHARSMDEEVAIEEVVRGKDASKGWQEVIQPFDSILYVSQEGDIEELREIHSVCRQAGKVLFPAVVLHQVGMAGPLVSPQSKGCWEAAWRRLHQTVLDGDQASASYSSTAGAMLANVMVFEWFKEATGVTAAEQDHQFYLLDMETLEGSWHPFLPHPGVTGHGGAKWVKDFEKLLGQASGREKPGQMFMLFGRLTSKQSGIFHSWEEGDLKQLPLAQCRVQVADPLSVGPALLLPDIIRCELTHEEARRETGLSGIEAYVSRMLSQHVAALPPLSGLGDMKGPIGVGAGETFAEGVCRGLQSCLDEEFGNRKFNEEALVPVQLTEVDDERCTYYLQALTRLQGEPIIGLGSDVSGFPTVWVGTSDGWSGAVGLNVTLGLREALKKAIMKVQNQTICLTASDFAASSEHPAERAAEDLLIPACEGPATSELVRSAMQVVEEGGKRLFVFEVETEIVLQEELAGVFGVFLREGESG</sequence>
<dbReference type="InterPro" id="IPR022368">
    <property type="entry name" value="Thiazole_bacteriocin_mat_put"/>
</dbReference>
<dbReference type="Gene3D" id="3.40.50.720">
    <property type="entry name" value="NAD(P)-binding Rossmann-like Domain"/>
    <property type="match status" value="1"/>
</dbReference>
<protein>
    <submittedName>
        <fullName evidence="1">Bacteriocin maturation protein</fullName>
    </submittedName>
</protein>
<evidence type="ECO:0000313" key="2">
    <source>
        <dbReference type="Proteomes" id="UP000064189"/>
    </source>
</evidence>
<reference evidence="1 2" key="1">
    <citation type="submission" date="2015-11" db="EMBL/GenBank/DDBJ databases">
        <title>Genome Sequence of Bacillus simplex strain VanAntwerpen2.</title>
        <authorList>
            <person name="Couger M.B."/>
        </authorList>
    </citation>
    <scope>NUCLEOTIDE SEQUENCE [LARGE SCALE GENOMIC DNA]</scope>
    <source>
        <strain evidence="1 2">VanAntwerpen02</strain>
    </source>
</reference>
<dbReference type="RefSeq" id="WP_061140862.1">
    <property type="nucleotide sequence ID" value="NZ_LNNH01000010.1"/>
</dbReference>
<proteinExistence type="predicted"/>
<organism evidence="1 2">
    <name type="scientific">Peribacillus simplex</name>
    <dbReference type="NCBI Taxonomy" id="1478"/>
    <lineage>
        <taxon>Bacteria</taxon>
        <taxon>Bacillati</taxon>
        <taxon>Bacillota</taxon>
        <taxon>Bacilli</taxon>
        <taxon>Bacillales</taxon>
        <taxon>Bacillaceae</taxon>
        <taxon>Peribacillus</taxon>
    </lineage>
</organism>
<gene>
    <name evidence="1" type="ORF">AS888_05075</name>
</gene>
<comment type="caution">
    <text evidence="1">The sequence shown here is derived from an EMBL/GenBank/DDBJ whole genome shotgun (WGS) entry which is preliminary data.</text>
</comment>
<accession>A0A109N1P0</accession>